<dbReference type="eggNOG" id="COG0154">
    <property type="taxonomic scope" value="Bacteria"/>
</dbReference>
<accession>Q0FSJ0</accession>
<dbReference type="STRING" id="314265.R2601_06053"/>
<evidence type="ECO:0000313" key="3">
    <source>
        <dbReference type="Proteomes" id="UP000006230"/>
    </source>
</evidence>
<gene>
    <name evidence="2" type="ORF">R2601_06053</name>
</gene>
<dbReference type="Proteomes" id="UP000006230">
    <property type="component" value="Unassembled WGS sequence"/>
</dbReference>
<proteinExistence type="predicted"/>
<evidence type="ECO:0000259" key="1">
    <source>
        <dbReference type="Pfam" id="PF01425"/>
    </source>
</evidence>
<dbReference type="InterPro" id="IPR000120">
    <property type="entry name" value="Amidase"/>
</dbReference>
<dbReference type="SUPFAM" id="SSF75304">
    <property type="entry name" value="Amidase signature (AS) enzymes"/>
    <property type="match status" value="1"/>
</dbReference>
<dbReference type="HOGENOM" id="CLU_009600_0_3_5"/>
<dbReference type="GO" id="GO:0003824">
    <property type="term" value="F:catalytic activity"/>
    <property type="evidence" value="ECO:0007669"/>
    <property type="project" value="InterPro"/>
</dbReference>
<dbReference type="InterPro" id="IPR023631">
    <property type="entry name" value="Amidase_dom"/>
</dbReference>
<evidence type="ECO:0000313" key="2">
    <source>
        <dbReference type="EMBL" id="EAU47263.1"/>
    </source>
</evidence>
<dbReference type="RefSeq" id="WP_007803052.1">
    <property type="nucleotide sequence ID" value="NZ_DS022277.1"/>
</dbReference>
<dbReference type="Pfam" id="PF01425">
    <property type="entry name" value="Amidase"/>
    <property type="match status" value="1"/>
</dbReference>
<dbReference type="Gene3D" id="3.90.1300.10">
    <property type="entry name" value="Amidase signature (AS) domain"/>
    <property type="match status" value="1"/>
</dbReference>
<dbReference type="AlphaFoldDB" id="Q0FSJ0"/>
<dbReference type="EMBL" id="AATQ01000008">
    <property type="protein sequence ID" value="EAU47263.1"/>
    <property type="molecule type" value="Genomic_DNA"/>
</dbReference>
<dbReference type="PANTHER" id="PTHR11895">
    <property type="entry name" value="TRANSAMIDASE"/>
    <property type="match status" value="1"/>
</dbReference>
<name>Q0FSJ0_SALBH</name>
<organism evidence="2 3">
    <name type="scientific">Salipiger bermudensis (strain DSM 26914 / JCM 13377 / KCTC 12554 / HTCC2601)</name>
    <name type="common">Pelagibaca bermudensis</name>
    <dbReference type="NCBI Taxonomy" id="314265"/>
    <lineage>
        <taxon>Bacteria</taxon>
        <taxon>Pseudomonadati</taxon>
        <taxon>Pseudomonadota</taxon>
        <taxon>Alphaproteobacteria</taxon>
        <taxon>Rhodobacterales</taxon>
        <taxon>Roseobacteraceae</taxon>
        <taxon>Salipiger</taxon>
    </lineage>
</organism>
<feature type="domain" description="Amidase" evidence="1">
    <location>
        <begin position="126"/>
        <end position="550"/>
    </location>
</feature>
<dbReference type="InterPro" id="IPR036928">
    <property type="entry name" value="AS_sf"/>
</dbReference>
<comment type="caution">
    <text evidence="2">The sequence shown here is derived from an EMBL/GenBank/DDBJ whole genome shotgun (WGS) entry which is preliminary data.</text>
</comment>
<keyword evidence="3" id="KW-1185">Reference proteome</keyword>
<dbReference type="OrthoDB" id="9777859at2"/>
<dbReference type="PANTHER" id="PTHR11895:SF176">
    <property type="entry name" value="AMIDASE AMID-RELATED"/>
    <property type="match status" value="1"/>
</dbReference>
<sequence>MTTHGQDPITERWIAHASSALHDIESRTAPDRLASELARLNSAVRNVADGKLGHDDQPGDYLALLAESGAQSRSIAGTASTEVSQTRPASAIAAEAEGASLSMMAAQSLSGTAAALARGETSATALTEAALAAAHASKPRHCAFIETYEESARAKARSLDDAAAQGLHRGPLHGIPLAHKDCFEQAGRAMTVGAAVRRDAAPAERDATVIARYDTAGAVNIGSLNMNEMVCGPTGQNPHFGDCCNAWDPSRISGGSSSGSAVAVATGAIFGALGSDTGGSTRLPSSMNGVFGLKPTYGLVSRAGSFPRAFSLDSIGPIARSAEDCALLLRSVAGHDPRDPTSLDVPVPDYLSLFDAPWVMQSRVAALSLGVPCDPGIQEVFDRFTVRCTDMFEAAPARDFPEMEACYALGDIISKVEAATLHSEAMRQSPERFSQAVFSRTEPGLHVPAVRYLEALSLRATVLRSFLDGPLGDTDVLICPTVPLPVPLRNDADMEAPDSVFGVVAAITRLTRTFSYLGVPVLSMPIGVDANGMPVGAQLIARPLDEGRLLAVAHQLSLQMGWPILPEQQA</sequence>
<reference evidence="2 3" key="1">
    <citation type="journal article" date="2010" name="J. Bacteriol.">
        <title>Genome sequences of Pelagibaca bermudensis HTCC2601T and Maritimibacter alkaliphilus HTCC2654T, the type strains of two marine Roseobacter genera.</title>
        <authorList>
            <person name="Thrash J.C."/>
            <person name="Cho J.C."/>
            <person name="Ferriera S."/>
            <person name="Johnson J."/>
            <person name="Vergin K.L."/>
            <person name="Giovannoni S.J."/>
        </authorList>
    </citation>
    <scope>NUCLEOTIDE SEQUENCE [LARGE SCALE GENOMIC DNA]</scope>
    <source>
        <strain evidence="3">DSM 26914 / JCM 13377 / KCTC 12554 / HTCC2601</strain>
    </source>
</reference>
<protein>
    <submittedName>
        <fullName evidence="2">Putative amidase</fullName>
    </submittedName>
</protein>